<gene>
    <name evidence="2" type="ORF">D0962_33240</name>
</gene>
<accession>A0A6M0SG55</accession>
<comment type="caution">
    <text evidence="2">The sequence shown here is derived from an EMBL/GenBank/DDBJ whole genome shotgun (WGS) entry which is preliminary data.</text>
</comment>
<evidence type="ECO:0000259" key="1">
    <source>
        <dbReference type="PROSITE" id="PS51677"/>
    </source>
</evidence>
<evidence type="ECO:0000313" key="2">
    <source>
        <dbReference type="EMBL" id="NEZ67570.1"/>
    </source>
</evidence>
<dbReference type="EMBL" id="QZCE01000002">
    <property type="protein sequence ID" value="NEZ67570.1"/>
    <property type="molecule type" value="Genomic_DNA"/>
</dbReference>
<evidence type="ECO:0000313" key="3">
    <source>
        <dbReference type="Proteomes" id="UP000473574"/>
    </source>
</evidence>
<dbReference type="SUPFAM" id="SSF88713">
    <property type="entry name" value="Glycoside hydrolase/deacetylase"/>
    <property type="match status" value="1"/>
</dbReference>
<name>A0A6M0SG55_9CYAN</name>
<dbReference type="PANTHER" id="PTHR10587">
    <property type="entry name" value="GLYCOSYL TRANSFERASE-RELATED"/>
    <property type="match status" value="1"/>
</dbReference>
<dbReference type="AlphaFoldDB" id="A0A6M0SG55"/>
<dbReference type="Proteomes" id="UP000473574">
    <property type="component" value="Unassembled WGS sequence"/>
</dbReference>
<dbReference type="InterPro" id="IPR050248">
    <property type="entry name" value="Polysacc_deacetylase_ArnD"/>
</dbReference>
<sequence length="238" mass="26826">MNSFLAISLVSGVLLGFLSRYTLNWLSTSYKFQLFGKMITCVDTTEKVLALTYDDGPNPPYTDNLLDVLKEFDAKATFFAIGQNIEKNIKTTRRMIDEGHELGNHSYSHQRLIDTSLATVRSEIQKTDDILADLGVESRIHFRAPYGLKRVRLPWELARREKTNILWNVDPKDYETADPEKIAESIVCSVEPGSIILLHDGGGNRSQTVAATKIVLKRLQKEGYQFKTVSQLMALQAA</sequence>
<reference evidence="2 3" key="1">
    <citation type="journal article" date="2020" name="Microb. Ecol.">
        <title>Ecogenomics of the Marine Benthic Filamentous Cyanobacterium Adonisia.</title>
        <authorList>
            <person name="Walter J.M."/>
            <person name="Coutinho F.H."/>
            <person name="Leomil L."/>
            <person name="Hargreaves P.I."/>
            <person name="Campeao M.E."/>
            <person name="Vieira V.V."/>
            <person name="Silva B.S."/>
            <person name="Fistarol G.O."/>
            <person name="Salomon P.S."/>
            <person name="Sawabe T."/>
            <person name="Mino S."/>
            <person name="Hosokawa M."/>
            <person name="Miyashita H."/>
            <person name="Maruyama F."/>
            <person name="van Verk M.C."/>
            <person name="Dutilh B.E."/>
            <person name="Thompson C.C."/>
            <person name="Thompson F.L."/>
        </authorList>
    </citation>
    <scope>NUCLEOTIDE SEQUENCE [LARGE SCALE GENOMIC DNA]</scope>
    <source>
        <strain evidence="2 3">CCMR0082</strain>
    </source>
</reference>
<dbReference type="RefSeq" id="WP_163670730.1">
    <property type="nucleotide sequence ID" value="NZ_QZCE01000002.1"/>
</dbReference>
<feature type="domain" description="NodB homology" evidence="1">
    <location>
        <begin position="47"/>
        <end position="227"/>
    </location>
</feature>
<dbReference type="InterPro" id="IPR002509">
    <property type="entry name" value="NODB_dom"/>
</dbReference>
<dbReference type="Pfam" id="PF01522">
    <property type="entry name" value="Polysacc_deac_1"/>
    <property type="match status" value="1"/>
</dbReference>
<protein>
    <submittedName>
        <fullName evidence="2">Polysaccharide deacetylase</fullName>
    </submittedName>
</protein>
<proteinExistence type="predicted"/>
<dbReference type="PROSITE" id="PS51677">
    <property type="entry name" value="NODB"/>
    <property type="match status" value="1"/>
</dbReference>
<dbReference type="GO" id="GO:0005975">
    <property type="term" value="P:carbohydrate metabolic process"/>
    <property type="evidence" value="ECO:0007669"/>
    <property type="project" value="InterPro"/>
</dbReference>
<organism evidence="2 3">
    <name type="scientific">Adonisia turfae CCMR0082</name>
    <dbReference type="NCBI Taxonomy" id="2304604"/>
    <lineage>
        <taxon>Bacteria</taxon>
        <taxon>Bacillati</taxon>
        <taxon>Cyanobacteriota</taxon>
        <taxon>Adonisia</taxon>
        <taxon>Adonisia turfae</taxon>
    </lineage>
</organism>
<dbReference type="Gene3D" id="3.20.20.370">
    <property type="entry name" value="Glycoside hydrolase/deacetylase"/>
    <property type="match status" value="1"/>
</dbReference>
<dbReference type="GO" id="GO:0016810">
    <property type="term" value="F:hydrolase activity, acting on carbon-nitrogen (but not peptide) bonds"/>
    <property type="evidence" value="ECO:0007669"/>
    <property type="project" value="InterPro"/>
</dbReference>
<dbReference type="InterPro" id="IPR011330">
    <property type="entry name" value="Glyco_hydro/deAcase_b/a-brl"/>
</dbReference>